<name>A0A0A9B2Q8_ARUDO</name>
<evidence type="ECO:0000313" key="1">
    <source>
        <dbReference type="EMBL" id="JAD55465.1"/>
    </source>
</evidence>
<organism evidence="1">
    <name type="scientific">Arundo donax</name>
    <name type="common">Giant reed</name>
    <name type="synonym">Donax arundinaceus</name>
    <dbReference type="NCBI Taxonomy" id="35708"/>
    <lineage>
        <taxon>Eukaryota</taxon>
        <taxon>Viridiplantae</taxon>
        <taxon>Streptophyta</taxon>
        <taxon>Embryophyta</taxon>
        <taxon>Tracheophyta</taxon>
        <taxon>Spermatophyta</taxon>
        <taxon>Magnoliopsida</taxon>
        <taxon>Liliopsida</taxon>
        <taxon>Poales</taxon>
        <taxon>Poaceae</taxon>
        <taxon>PACMAD clade</taxon>
        <taxon>Arundinoideae</taxon>
        <taxon>Arundineae</taxon>
        <taxon>Arundo</taxon>
    </lineage>
</organism>
<reference evidence="1" key="1">
    <citation type="submission" date="2014-09" db="EMBL/GenBank/DDBJ databases">
        <authorList>
            <person name="Magalhaes I.L.F."/>
            <person name="Oliveira U."/>
            <person name="Santos F.R."/>
            <person name="Vidigal T.H.D.A."/>
            <person name="Brescovit A.D."/>
            <person name="Santos A.J."/>
        </authorList>
    </citation>
    <scope>NUCLEOTIDE SEQUENCE</scope>
    <source>
        <tissue evidence="1">Shoot tissue taken approximately 20 cm above the soil surface</tissue>
    </source>
</reference>
<reference evidence="1" key="2">
    <citation type="journal article" date="2015" name="Data Brief">
        <title>Shoot transcriptome of the giant reed, Arundo donax.</title>
        <authorList>
            <person name="Barrero R.A."/>
            <person name="Guerrero F.D."/>
            <person name="Moolhuijzen P."/>
            <person name="Goolsby J.A."/>
            <person name="Tidwell J."/>
            <person name="Bellgard S.E."/>
            <person name="Bellgard M.I."/>
        </authorList>
    </citation>
    <scope>NUCLEOTIDE SEQUENCE</scope>
    <source>
        <tissue evidence="1">Shoot tissue taken approximately 20 cm above the soil surface</tissue>
    </source>
</reference>
<accession>A0A0A9B2Q8</accession>
<sequence>MPHLTLPLFFAGNGVKRQLKRLFCPSCLFAPTFESNAPGTFRLVHNFLCRF</sequence>
<protein>
    <submittedName>
        <fullName evidence="1">Uncharacterized protein</fullName>
    </submittedName>
</protein>
<proteinExistence type="predicted"/>
<dbReference type="EMBL" id="GBRH01242430">
    <property type="protein sequence ID" value="JAD55465.1"/>
    <property type="molecule type" value="Transcribed_RNA"/>
</dbReference>
<dbReference type="AlphaFoldDB" id="A0A0A9B2Q8"/>